<organism evidence="6">
    <name type="scientific">Candida tenuis (strain ATCC 10573 / BCRC 21748 / CBS 615 / JCM 9827 / NBRC 10315 / NRRL Y-1498 / VKM Y-70)</name>
    <name type="common">Yeast</name>
    <name type="synonym">Yamadazyma tenuis</name>
    <dbReference type="NCBI Taxonomy" id="590646"/>
    <lineage>
        <taxon>Eukaryota</taxon>
        <taxon>Fungi</taxon>
        <taxon>Dikarya</taxon>
        <taxon>Ascomycota</taxon>
        <taxon>Saccharomycotina</taxon>
        <taxon>Pichiomycetes</taxon>
        <taxon>Debaryomycetaceae</taxon>
        <taxon>Yamadazyma</taxon>
    </lineage>
</organism>
<dbReference type="HOGENOM" id="CLU_041939_0_0_1"/>
<dbReference type="InterPro" id="IPR044429">
    <property type="entry name" value="SETD4_SET"/>
</dbReference>
<dbReference type="PANTHER" id="PTHR13271:SF47">
    <property type="entry name" value="ACTIN-HISTIDINE N-METHYLTRANSFERASE"/>
    <property type="match status" value="1"/>
</dbReference>
<reference evidence="5 6" key="1">
    <citation type="journal article" date="2011" name="Proc. Natl. Acad. Sci. U.S.A.">
        <title>Comparative genomics of xylose-fermenting fungi for enhanced biofuel production.</title>
        <authorList>
            <person name="Wohlbach D.J."/>
            <person name="Kuo A."/>
            <person name="Sato T.K."/>
            <person name="Potts K.M."/>
            <person name="Salamov A.A."/>
            <person name="LaButti K.M."/>
            <person name="Sun H."/>
            <person name="Clum A."/>
            <person name="Pangilinan J.L."/>
            <person name="Lindquist E.A."/>
            <person name="Lucas S."/>
            <person name="Lapidus A."/>
            <person name="Jin M."/>
            <person name="Gunawan C."/>
            <person name="Balan V."/>
            <person name="Dale B.E."/>
            <person name="Jeffries T.W."/>
            <person name="Zinkel R."/>
            <person name="Barry K.W."/>
            <person name="Grigoriev I.V."/>
            <person name="Gasch A.P."/>
        </authorList>
    </citation>
    <scope>NUCLEOTIDE SEQUENCE [LARGE SCALE GENOMIC DNA]</scope>
    <source>
        <strain evidence="6">ATCC 10573 / BCRC 21748 / CBS 615 / JCM 9827 / NBRC 10315 / NRRL Y-1498 / VKM Y-70</strain>
    </source>
</reference>
<keyword evidence="6" id="KW-1185">Reference proteome</keyword>
<evidence type="ECO:0000256" key="1">
    <source>
        <dbReference type="ARBA" id="ARBA00022603"/>
    </source>
</evidence>
<keyword evidence="3" id="KW-0949">S-adenosyl-L-methionine</keyword>
<dbReference type="Pfam" id="PF00856">
    <property type="entry name" value="SET"/>
    <property type="match status" value="1"/>
</dbReference>
<dbReference type="PANTHER" id="PTHR13271">
    <property type="entry name" value="UNCHARACTERIZED PUTATIVE METHYLTRANSFERASE"/>
    <property type="match status" value="1"/>
</dbReference>
<dbReference type="InterPro" id="IPR050600">
    <property type="entry name" value="SETD3_SETD6_MTase"/>
</dbReference>
<dbReference type="SUPFAM" id="SSF82199">
    <property type="entry name" value="SET domain"/>
    <property type="match status" value="1"/>
</dbReference>
<evidence type="ECO:0000256" key="3">
    <source>
        <dbReference type="ARBA" id="ARBA00022691"/>
    </source>
</evidence>
<protein>
    <recommendedName>
        <fullName evidence="4">SET domain-containing protein</fullName>
    </recommendedName>
</protein>
<dbReference type="InterPro" id="IPR046341">
    <property type="entry name" value="SET_dom_sf"/>
</dbReference>
<dbReference type="AlphaFoldDB" id="G3B9F8"/>
<dbReference type="GO" id="GO:0016279">
    <property type="term" value="F:protein-lysine N-methyltransferase activity"/>
    <property type="evidence" value="ECO:0007669"/>
    <property type="project" value="InterPro"/>
</dbReference>
<gene>
    <name evidence="5" type="ORF">CANTEDRAFT_131349</name>
</gene>
<dbReference type="InterPro" id="IPR016852">
    <property type="entry name" value="SET_MeTrfase"/>
</dbReference>
<evidence type="ECO:0000256" key="2">
    <source>
        <dbReference type="ARBA" id="ARBA00022679"/>
    </source>
</evidence>
<evidence type="ECO:0000259" key="4">
    <source>
        <dbReference type="Pfam" id="PF00856"/>
    </source>
</evidence>
<name>G3B9F8_CANTC</name>
<dbReference type="OrthoDB" id="341421at2759"/>
<feature type="domain" description="SET" evidence="4">
    <location>
        <begin position="44"/>
        <end position="296"/>
    </location>
</feature>
<dbReference type="eggNOG" id="KOG1337">
    <property type="taxonomic scope" value="Eukaryota"/>
</dbReference>
<dbReference type="InterPro" id="IPR001214">
    <property type="entry name" value="SET_dom"/>
</dbReference>
<sequence>MESYSPTIKTLLEWINTYPTSTEKSSRGSFISSKISIKDYGDEGRGLVATSKVFNNEEIIKIPHSLLLNAHSVIRHISAYNSATKLPDHYSNIELLYDPQKTNDDISLIYSVIQYEEMLTMSSFQLVSLFLCLEAKRRSSFWRPFLDSLPTIESFQLTPLVWEVMKFKNYQKYLDLLPDQTGTHAAEVYFRFQSDFDAVKSFLSTKLNTLHKTDALAEYLDEQQYLVAWMCINSRCLYMELRESKDSSDNFTMAPYVDFINHTDTDQCSLKIDGRGFHVSTTTTYEQGNQMYLSYGPHSNSFLLCEYGFTIPSNQWNDLDVSPVIIKQMNENQIEFLKANDYYGDYTIRKGSGVSYRTEIALAVLQEPQPQNSRKLNAYIQGLSEGEHYSAGSRLLLEAILTGPVKDYENSKHLHSNGKQDQIEERILRCIGSLYEDLKDIVDDVL</sequence>
<accession>G3B9F8</accession>
<dbReference type="STRING" id="590646.G3B9F8"/>
<dbReference type="EMBL" id="GL996527">
    <property type="protein sequence ID" value="EGV61875.1"/>
    <property type="molecule type" value="Genomic_DNA"/>
</dbReference>
<dbReference type="Proteomes" id="UP000000707">
    <property type="component" value="Unassembled WGS sequence"/>
</dbReference>
<dbReference type="GO" id="GO:0032259">
    <property type="term" value="P:methylation"/>
    <property type="evidence" value="ECO:0007669"/>
    <property type="project" value="UniProtKB-KW"/>
</dbReference>
<evidence type="ECO:0000313" key="6">
    <source>
        <dbReference type="Proteomes" id="UP000000707"/>
    </source>
</evidence>
<keyword evidence="1" id="KW-0489">Methyltransferase</keyword>
<evidence type="ECO:0000313" key="5">
    <source>
        <dbReference type="EMBL" id="EGV61875.1"/>
    </source>
</evidence>
<keyword evidence="2" id="KW-0808">Transferase</keyword>
<proteinExistence type="predicted"/>
<dbReference type="Gene3D" id="3.90.1410.10">
    <property type="entry name" value="set domain protein methyltransferase, domain 1"/>
    <property type="match status" value="1"/>
</dbReference>
<dbReference type="CDD" id="cd19177">
    <property type="entry name" value="SET_SETD4"/>
    <property type="match status" value="1"/>
</dbReference>
<dbReference type="PIRSF" id="PIRSF027158">
    <property type="entry name" value="Lys_MTase_YDR198C_prd"/>
    <property type="match status" value="1"/>
</dbReference>